<dbReference type="PANTHER" id="PTHR24089">
    <property type="entry name" value="SOLUTE CARRIER FAMILY 25"/>
    <property type="match status" value="1"/>
</dbReference>
<sequence>MTEDRKWHFSAGICAGAMSRSCTAPIDRLRTFFQVYGMDHAGRMTIKTTLSSMIHEGGIQGLWRGNLMNILKVSPEIGVRMMSYEQYKRLLGQTNEHEITVAKKFICGSMAGFTATCLIYPMKTIKTRLTIRRTNEYKSIYDCIRKIYHTEGPLAFYKGILPNILAILPASGIDFALYETLKRYVEYKQNRPSGSIEKLLLGNVSIGVANLFVYPLLQVRSRLQSNVNRTDTMTHIFKTLWKKRGIRGFYNGFGLHMLKMGPASGISFATFEFVAKLLGTKAL</sequence>
<keyword evidence="6 7" id="KW-0472">Membrane</keyword>
<dbReference type="GO" id="GO:0016020">
    <property type="term" value="C:membrane"/>
    <property type="evidence" value="ECO:0007669"/>
    <property type="project" value="UniProtKB-SubCell"/>
</dbReference>
<evidence type="ECO:0000256" key="4">
    <source>
        <dbReference type="ARBA" id="ARBA00022692"/>
    </source>
</evidence>
<gene>
    <name evidence="9" type="ORF">GPM918_LOCUS8452</name>
    <name evidence="10" type="ORF">OVA965_LOCUS19255</name>
    <name evidence="11" type="ORF">SRO942_LOCUS8452</name>
    <name evidence="12" type="ORF">TMI583_LOCUS19269</name>
</gene>
<evidence type="ECO:0000313" key="12">
    <source>
        <dbReference type="EMBL" id="CAF3861671.1"/>
    </source>
</evidence>
<dbReference type="EMBL" id="CAJNOQ010001472">
    <property type="protein sequence ID" value="CAF0897427.1"/>
    <property type="molecule type" value="Genomic_DNA"/>
</dbReference>
<evidence type="ECO:0000256" key="1">
    <source>
        <dbReference type="ARBA" id="ARBA00004141"/>
    </source>
</evidence>
<dbReference type="GO" id="GO:0055085">
    <property type="term" value="P:transmembrane transport"/>
    <property type="evidence" value="ECO:0007669"/>
    <property type="project" value="InterPro"/>
</dbReference>
<dbReference type="EMBL" id="CAJOBC010001472">
    <property type="protein sequence ID" value="CAF3680473.1"/>
    <property type="molecule type" value="Genomic_DNA"/>
</dbReference>
<dbReference type="EMBL" id="CAJOBA010009880">
    <property type="protein sequence ID" value="CAF3861671.1"/>
    <property type="molecule type" value="Genomic_DNA"/>
</dbReference>
<evidence type="ECO:0000313" key="9">
    <source>
        <dbReference type="EMBL" id="CAF0897427.1"/>
    </source>
</evidence>
<dbReference type="PRINTS" id="PR00926">
    <property type="entry name" value="MITOCARRIER"/>
</dbReference>
<keyword evidence="5" id="KW-0677">Repeat</keyword>
<evidence type="ECO:0000256" key="8">
    <source>
        <dbReference type="RuleBase" id="RU000488"/>
    </source>
</evidence>
<evidence type="ECO:0000256" key="7">
    <source>
        <dbReference type="PROSITE-ProRule" id="PRU00282"/>
    </source>
</evidence>
<evidence type="ECO:0000256" key="3">
    <source>
        <dbReference type="ARBA" id="ARBA00022448"/>
    </source>
</evidence>
<evidence type="ECO:0000256" key="5">
    <source>
        <dbReference type="ARBA" id="ARBA00022737"/>
    </source>
</evidence>
<evidence type="ECO:0000313" key="11">
    <source>
        <dbReference type="EMBL" id="CAF3680473.1"/>
    </source>
</evidence>
<dbReference type="AlphaFoldDB" id="A0A813ZFZ9"/>
<dbReference type="InterPro" id="IPR018108">
    <property type="entry name" value="MCP_transmembrane"/>
</dbReference>
<evidence type="ECO:0000256" key="2">
    <source>
        <dbReference type="ARBA" id="ARBA00006375"/>
    </source>
</evidence>
<feature type="repeat" description="Solcar" evidence="7">
    <location>
        <begin position="3"/>
        <end position="90"/>
    </location>
</feature>
<evidence type="ECO:0008006" key="14">
    <source>
        <dbReference type="Google" id="ProtNLM"/>
    </source>
</evidence>
<dbReference type="Proteomes" id="UP000682733">
    <property type="component" value="Unassembled WGS sequence"/>
</dbReference>
<organism evidence="9 13">
    <name type="scientific">Didymodactylos carnosus</name>
    <dbReference type="NCBI Taxonomy" id="1234261"/>
    <lineage>
        <taxon>Eukaryota</taxon>
        <taxon>Metazoa</taxon>
        <taxon>Spiralia</taxon>
        <taxon>Gnathifera</taxon>
        <taxon>Rotifera</taxon>
        <taxon>Eurotatoria</taxon>
        <taxon>Bdelloidea</taxon>
        <taxon>Philodinida</taxon>
        <taxon>Philodinidae</taxon>
        <taxon>Didymodactylos</taxon>
    </lineage>
</organism>
<dbReference type="SUPFAM" id="SSF103506">
    <property type="entry name" value="Mitochondrial carrier"/>
    <property type="match status" value="1"/>
</dbReference>
<name>A0A813ZFZ9_9BILA</name>
<reference evidence="9" key="1">
    <citation type="submission" date="2021-02" db="EMBL/GenBank/DDBJ databases">
        <authorList>
            <person name="Nowell W R."/>
        </authorList>
    </citation>
    <scope>NUCLEOTIDE SEQUENCE</scope>
</reference>
<dbReference type="Proteomes" id="UP000663829">
    <property type="component" value="Unassembled WGS sequence"/>
</dbReference>
<evidence type="ECO:0000256" key="6">
    <source>
        <dbReference type="ARBA" id="ARBA00023136"/>
    </source>
</evidence>
<evidence type="ECO:0000313" key="13">
    <source>
        <dbReference type="Proteomes" id="UP000663829"/>
    </source>
</evidence>
<comment type="subcellular location">
    <subcellularLocation>
        <location evidence="1">Membrane</location>
        <topology evidence="1">Multi-pass membrane protein</topology>
    </subcellularLocation>
</comment>
<dbReference type="EMBL" id="CAJNOK010009860">
    <property type="protein sequence ID" value="CAF1100209.1"/>
    <property type="molecule type" value="Genomic_DNA"/>
</dbReference>
<dbReference type="Proteomes" id="UP000677228">
    <property type="component" value="Unassembled WGS sequence"/>
</dbReference>
<accession>A0A813ZFZ9</accession>
<protein>
    <recommendedName>
        <fullName evidence="14">Mitochondrial carrier protein</fullName>
    </recommendedName>
</protein>
<feature type="repeat" description="Solcar" evidence="7">
    <location>
        <begin position="193"/>
        <end position="277"/>
    </location>
</feature>
<dbReference type="Gene3D" id="1.50.40.10">
    <property type="entry name" value="Mitochondrial carrier domain"/>
    <property type="match status" value="1"/>
</dbReference>
<keyword evidence="13" id="KW-1185">Reference proteome</keyword>
<dbReference type="InterPro" id="IPR023395">
    <property type="entry name" value="MCP_dom_sf"/>
</dbReference>
<keyword evidence="3 8" id="KW-0813">Transport</keyword>
<dbReference type="InterPro" id="IPR002067">
    <property type="entry name" value="MCP"/>
</dbReference>
<dbReference type="OrthoDB" id="270584at2759"/>
<feature type="repeat" description="Solcar" evidence="7">
    <location>
        <begin position="99"/>
        <end position="184"/>
    </location>
</feature>
<evidence type="ECO:0000313" key="10">
    <source>
        <dbReference type="EMBL" id="CAF1100209.1"/>
    </source>
</evidence>
<comment type="similarity">
    <text evidence="2 8">Belongs to the mitochondrial carrier (TC 2.A.29) family.</text>
</comment>
<keyword evidence="4 7" id="KW-0812">Transmembrane</keyword>
<dbReference type="Proteomes" id="UP000681722">
    <property type="component" value="Unassembled WGS sequence"/>
</dbReference>
<proteinExistence type="inferred from homology"/>
<dbReference type="PROSITE" id="PS50920">
    <property type="entry name" value="SOLCAR"/>
    <property type="match status" value="3"/>
</dbReference>
<comment type="caution">
    <text evidence="9">The sequence shown here is derived from an EMBL/GenBank/DDBJ whole genome shotgun (WGS) entry which is preliminary data.</text>
</comment>
<dbReference type="Pfam" id="PF00153">
    <property type="entry name" value="Mito_carr"/>
    <property type="match status" value="3"/>
</dbReference>